<keyword evidence="2" id="KW-1185">Reference proteome</keyword>
<organism evidence="1 2">
    <name type="scientific">Exilibacterium tricleocarpae</name>
    <dbReference type="NCBI Taxonomy" id="2591008"/>
    <lineage>
        <taxon>Bacteria</taxon>
        <taxon>Pseudomonadati</taxon>
        <taxon>Pseudomonadota</taxon>
        <taxon>Gammaproteobacteria</taxon>
        <taxon>Cellvibrionales</taxon>
        <taxon>Cellvibrionaceae</taxon>
        <taxon>Exilibacterium</taxon>
    </lineage>
</organism>
<comment type="caution">
    <text evidence="1">The sequence shown here is derived from an EMBL/GenBank/DDBJ whole genome shotgun (WGS) entry which is preliminary data.</text>
</comment>
<evidence type="ECO:0008006" key="3">
    <source>
        <dbReference type="Google" id="ProtNLM"/>
    </source>
</evidence>
<sequence length="68" mass="7661">MDYLSLHPTASDTLEGIVRWWLRGDDINVVSAQRALNHLTKKKKVVAYTRAGGEVRYALKRVAPPDVL</sequence>
<dbReference type="AlphaFoldDB" id="A0A545TZ49"/>
<evidence type="ECO:0000313" key="2">
    <source>
        <dbReference type="Proteomes" id="UP000319732"/>
    </source>
</evidence>
<dbReference type="EMBL" id="VHSG01000007">
    <property type="protein sequence ID" value="TQV82491.1"/>
    <property type="molecule type" value="Genomic_DNA"/>
</dbReference>
<dbReference type="RefSeq" id="WP_142903507.1">
    <property type="nucleotide sequence ID" value="NZ_ML660090.1"/>
</dbReference>
<reference evidence="1 2" key="1">
    <citation type="submission" date="2019-06" db="EMBL/GenBank/DDBJ databases">
        <title>Whole genome sequence for Cellvibrionaceae sp. R142.</title>
        <authorList>
            <person name="Wang G."/>
        </authorList>
    </citation>
    <scope>NUCLEOTIDE SEQUENCE [LARGE SCALE GENOMIC DNA]</scope>
    <source>
        <strain evidence="1 2">R142</strain>
    </source>
</reference>
<protein>
    <recommendedName>
        <fullName evidence="3">Winged helix-turn-helix domain-containing protein</fullName>
    </recommendedName>
</protein>
<dbReference type="OrthoDB" id="9794260at2"/>
<accession>A0A545TZ49</accession>
<gene>
    <name evidence="1" type="ORF">FKG94_07050</name>
</gene>
<evidence type="ECO:0000313" key="1">
    <source>
        <dbReference type="EMBL" id="TQV82491.1"/>
    </source>
</evidence>
<dbReference type="Proteomes" id="UP000319732">
    <property type="component" value="Unassembled WGS sequence"/>
</dbReference>
<name>A0A545TZ49_9GAMM</name>
<proteinExistence type="predicted"/>